<reference evidence="1 2" key="1">
    <citation type="submission" date="2019-02" db="EMBL/GenBank/DDBJ databases">
        <title>Bacterial novel species Emticicia sp. 17J42-9 isolated from soil.</title>
        <authorList>
            <person name="Jung H.-Y."/>
        </authorList>
    </citation>
    <scope>NUCLEOTIDE SEQUENCE [LARGE SCALE GENOMIC DNA]</scope>
    <source>
        <strain evidence="1 2">17J42-9</strain>
    </source>
</reference>
<gene>
    <name evidence="1" type="ORF">EWM59_13350</name>
</gene>
<organism evidence="1 2">
    <name type="scientific">Emticicia agri</name>
    <dbReference type="NCBI Taxonomy" id="2492393"/>
    <lineage>
        <taxon>Bacteria</taxon>
        <taxon>Pseudomonadati</taxon>
        <taxon>Bacteroidota</taxon>
        <taxon>Cytophagia</taxon>
        <taxon>Cytophagales</taxon>
        <taxon>Leadbetterellaceae</taxon>
        <taxon>Emticicia</taxon>
    </lineage>
</organism>
<dbReference type="SUPFAM" id="SSF53474">
    <property type="entry name" value="alpha/beta-Hydrolases"/>
    <property type="match status" value="1"/>
</dbReference>
<dbReference type="InterPro" id="IPR029058">
    <property type="entry name" value="AB_hydrolase_fold"/>
</dbReference>
<protein>
    <recommendedName>
        <fullName evidence="3">Serine aminopeptidase S33 domain-containing protein</fullName>
    </recommendedName>
</protein>
<dbReference type="AlphaFoldDB" id="A0A4V1ZD80"/>
<dbReference type="EMBL" id="SEWF01000017">
    <property type="protein sequence ID" value="RYU95230.1"/>
    <property type="molecule type" value="Genomic_DNA"/>
</dbReference>
<dbReference type="OrthoDB" id="9777090at2"/>
<keyword evidence="2" id="KW-1185">Reference proteome</keyword>
<accession>A0A4V1ZD80</accession>
<dbReference type="Proteomes" id="UP000293162">
    <property type="component" value="Unassembled WGS sequence"/>
</dbReference>
<evidence type="ECO:0008006" key="3">
    <source>
        <dbReference type="Google" id="ProtNLM"/>
    </source>
</evidence>
<dbReference type="RefSeq" id="WP_130021478.1">
    <property type="nucleotide sequence ID" value="NZ_SEWF01000017.1"/>
</dbReference>
<evidence type="ECO:0000313" key="1">
    <source>
        <dbReference type="EMBL" id="RYU95230.1"/>
    </source>
</evidence>
<comment type="caution">
    <text evidence="1">The sequence shown here is derived from an EMBL/GenBank/DDBJ whole genome shotgun (WGS) entry which is preliminary data.</text>
</comment>
<proteinExistence type="predicted"/>
<evidence type="ECO:0000313" key="2">
    <source>
        <dbReference type="Proteomes" id="UP000293162"/>
    </source>
</evidence>
<sequence length="110" mass="12235">MHRLKSLAFGINNPRPTNGQFPTKPYQTIQLKSNKMIECWLIKRENAKGTVVLFHGFAGEKSSLLEKSVVFEQLGYNTLLVDFMGSGGSEGNQTTIGFFEAAEVKTCVDF</sequence>
<dbReference type="Gene3D" id="3.40.50.1820">
    <property type="entry name" value="alpha/beta hydrolase"/>
    <property type="match status" value="1"/>
</dbReference>
<name>A0A4V1ZD80_9BACT</name>